<dbReference type="AlphaFoldDB" id="A0A8K0JHU4"/>
<comment type="caution">
    <text evidence="2">The sequence shown here is derived from an EMBL/GenBank/DDBJ whole genome shotgun (WGS) entry which is preliminary data.</text>
</comment>
<dbReference type="PANTHER" id="PTHR31285:SF0">
    <property type="entry name" value="NICOTINAMIDE MONONUCLEOTIDE ADENYLYLTRANSFERASE"/>
    <property type="match status" value="1"/>
</dbReference>
<reference evidence="2" key="1">
    <citation type="submission" date="2020-04" db="EMBL/GenBank/DDBJ databases">
        <title>Analysis of mating type loci in Filobasidium floriforme.</title>
        <authorList>
            <person name="Nowrousian M."/>
        </authorList>
    </citation>
    <scope>NUCLEOTIDE SEQUENCE</scope>
    <source>
        <strain evidence="2">CBS 6242</strain>
    </source>
</reference>
<protein>
    <recommendedName>
        <fullName evidence="4">Nicotinamide-nucleotide adenylyltransferase</fullName>
    </recommendedName>
</protein>
<proteinExistence type="predicted"/>
<dbReference type="GO" id="GO:0005737">
    <property type="term" value="C:cytoplasm"/>
    <property type="evidence" value="ECO:0007669"/>
    <property type="project" value="TreeGrafter"/>
</dbReference>
<sequence>MDLPSFSRLASRLAVVAQPDYTSLDVFWASHPRWPLPPEADEDEDIHIGIFDSSFNPPTLAHFEIAGTSFPSAHPESQGRGGYTAKLLLLSARNVDKPPTHLGDGDAEERVEMMVLQARQMAAASSSSSDQQDRNDEQEEESSSNIAVAVLNFPTFVGKSRIIHSWLDQTLPELLQDLKPESTSPARTPRVRLSFLIGSDTLTRLFRPAYYPPSSSFPEIGPDMETQLKYFFEQDRSRIVCVRRYLKPGEREEEERFVREDDGCKQWVKSGGIRFVEESETAGGTGAGAGVKSGEEMGLISSTLIRQRVDQVRQETQGPDDNPEELTVKALEGLCIDDVSRYIARKGLYLRS</sequence>
<evidence type="ECO:0000313" key="3">
    <source>
        <dbReference type="Proteomes" id="UP000812966"/>
    </source>
</evidence>
<name>A0A8K0JHU4_9TREE</name>
<keyword evidence="3" id="KW-1185">Reference proteome</keyword>
<evidence type="ECO:0008006" key="4">
    <source>
        <dbReference type="Google" id="ProtNLM"/>
    </source>
</evidence>
<evidence type="ECO:0000313" key="2">
    <source>
        <dbReference type="EMBL" id="KAG7530508.1"/>
    </source>
</evidence>
<organism evidence="2 3">
    <name type="scientific">Filobasidium floriforme</name>
    <dbReference type="NCBI Taxonomy" id="5210"/>
    <lineage>
        <taxon>Eukaryota</taxon>
        <taxon>Fungi</taxon>
        <taxon>Dikarya</taxon>
        <taxon>Basidiomycota</taxon>
        <taxon>Agaricomycotina</taxon>
        <taxon>Tremellomycetes</taxon>
        <taxon>Filobasidiales</taxon>
        <taxon>Filobasidiaceae</taxon>
        <taxon>Filobasidium</taxon>
    </lineage>
</organism>
<accession>A0A8K0JHU4</accession>
<dbReference type="PANTHER" id="PTHR31285">
    <property type="entry name" value="NICOTINAMIDE MONONUCLEOTIDE ADENYLYLTRANSFERASE"/>
    <property type="match status" value="1"/>
</dbReference>
<feature type="region of interest" description="Disordered" evidence="1">
    <location>
        <begin position="119"/>
        <end position="143"/>
    </location>
</feature>
<dbReference type="Gene3D" id="3.40.50.620">
    <property type="entry name" value="HUPs"/>
    <property type="match status" value="1"/>
</dbReference>
<dbReference type="Proteomes" id="UP000812966">
    <property type="component" value="Unassembled WGS sequence"/>
</dbReference>
<evidence type="ECO:0000256" key="1">
    <source>
        <dbReference type="SAM" id="MobiDB-lite"/>
    </source>
</evidence>
<feature type="compositionally biased region" description="Low complexity" evidence="1">
    <location>
        <begin position="119"/>
        <end position="130"/>
    </location>
</feature>
<dbReference type="SUPFAM" id="SSF52374">
    <property type="entry name" value="Nucleotidylyl transferase"/>
    <property type="match status" value="1"/>
</dbReference>
<dbReference type="GO" id="GO:0000309">
    <property type="term" value="F:nicotinamide-nucleotide adenylyltransferase activity"/>
    <property type="evidence" value="ECO:0007669"/>
    <property type="project" value="TreeGrafter"/>
</dbReference>
<gene>
    <name evidence="2" type="ORF">FFLO_04998</name>
</gene>
<dbReference type="GO" id="GO:0005634">
    <property type="term" value="C:nucleus"/>
    <property type="evidence" value="ECO:0007669"/>
    <property type="project" value="TreeGrafter"/>
</dbReference>
<dbReference type="InterPro" id="IPR014729">
    <property type="entry name" value="Rossmann-like_a/b/a_fold"/>
</dbReference>
<dbReference type="GO" id="GO:0016887">
    <property type="term" value="F:ATP hydrolysis activity"/>
    <property type="evidence" value="ECO:0007669"/>
    <property type="project" value="TreeGrafter"/>
</dbReference>
<dbReference type="EMBL" id="JABELV010000116">
    <property type="protein sequence ID" value="KAG7530508.1"/>
    <property type="molecule type" value="Genomic_DNA"/>
</dbReference>